<evidence type="ECO:0000313" key="2">
    <source>
        <dbReference type="Proteomes" id="UP000005239"/>
    </source>
</evidence>
<reference evidence="2" key="1">
    <citation type="journal article" date="2008" name="Nat. Genet.">
        <title>The Pristionchus pacificus genome provides a unique perspective on nematode lifestyle and parasitism.</title>
        <authorList>
            <person name="Dieterich C."/>
            <person name="Clifton S.W."/>
            <person name="Schuster L.N."/>
            <person name="Chinwalla A."/>
            <person name="Delehaunty K."/>
            <person name="Dinkelacker I."/>
            <person name="Fulton L."/>
            <person name="Fulton R."/>
            <person name="Godfrey J."/>
            <person name="Minx P."/>
            <person name="Mitreva M."/>
            <person name="Roeseler W."/>
            <person name="Tian H."/>
            <person name="Witte H."/>
            <person name="Yang S.P."/>
            <person name="Wilson R.K."/>
            <person name="Sommer R.J."/>
        </authorList>
    </citation>
    <scope>NUCLEOTIDE SEQUENCE [LARGE SCALE GENOMIC DNA]</scope>
    <source>
        <strain evidence="2">PS312</strain>
    </source>
</reference>
<organism evidence="1 2">
    <name type="scientific">Pristionchus pacificus</name>
    <name type="common">Parasitic nematode worm</name>
    <dbReference type="NCBI Taxonomy" id="54126"/>
    <lineage>
        <taxon>Eukaryota</taxon>
        <taxon>Metazoa</taxon>
        <taxon>Ecdysozoa</taxon>
        <taxon>Nematoda</taxon>
        <taxon>Chromadorea</taxon>
        <taxon>Rhabditida</taxon>
        <taxon>Rhabditina</taxon>
        <taxon>Diplogasteromorpha</taxon>
        <taxon>Diplogasteroidea</taxon>
        <taxon>Neodiplogasteridae</taxon>
        <taxon>Pristionchus</taxon>
    </lineage>
</organism>
<protein>
    <submittedName>
        <fullName evidence="1">Uncharacterized protein</fullName>
    </submittedName>
</protein>
<reference evidence="1" key="2">
    <citation type="submission" date="2022-06" db="UniProtKB">
        <authorList>
            <consortium name="EnsemblMetazoa"/>
        </authorList>
    </citation>
    <scope>IDENTIFICATION</scope>
    <source>
        <strain evidence="1">PS312</strain>
    </source>
</reference>
<sequence>MFKVVAILLVFSLPSSLQRSTGEYIRTRCQERLECFSANCAKIEELQKCIEQAAAYIAMVMVACTESSCPKSEAEAVDKFFVSPVIFKMNHHQY</sequence>
<dbReference type="Proteomes" id="UP000005239">
    <property type="component" value="Unassembled WGS sequence"/>
</dbReference>
<proteinExistence type="predicted"/>
<gene>
    <name evidence="1" type="primary">WBGene00206209</name>
</gene>
<accession>A0A8R1YPV7</accession>
<name>A0A2A6BZD5_PRIPA</name>
<dbReference type="EnsemblMetazoa" id="PPA33349.1">
    <property type="protein sequence ID" value="PPA33349.1"/>
    <property type="gene ID" value="WBGene00206209"/>
</dbReference>
<evidence type="ECO:0000313" key="1">
    <source>
        <dbReference type="EnsemblMetazoa" id="PPA33349.1"/>
    </source>
</evidence>
<dbReference type="AlphaFoldDB" id="A0A2A6BZD5"/>
<accession>A0A2A6BZD5</accession>
<keyword evidence="2" id="KW-1185">Reference proteome</keyword>